<organism evidence="1 2">
    <name type="scientific">Senna tora</name>
    <dbReference type="NCBI Taxonomy" id="362788"/>
    <lineage>
        <taxon>Eukaryota</taxon>
        <taxon>Viridiplantae</taxon>
        <taxon>Streptophyta</taxon>
        <taxon>Embryophyta</taxon>
        <taxon>Tracheophyta</taxon>
        <taxon>Spermatophyta</taxon>
        <taxon>Magnoliopsida</taxon>
        <taxon>eudicotyledons</taxon>
        <taxon>Gunneridae</taxon>
        <taxon>Pentapetalae</taxon>
        <taxon>rosids</taxon>
        <taxon>fabids</taxon>
        <taxon>Fabales</taxon>
        <taxon>Fabaceae</taxon>
        <taxon>Caesalpinioideae</taxon>
        <taxon>Cassia clade</taxon>
        <taxon>Senna</taxon>
    </lineage>
</organism>
<accession>A0A834SNE8</accession>
<protein>
    <submittedName>
        <fullName evidence="1">Uncharacterized protein</fullName>
    </submittedName>
</protein>
<keyword evidence="2" id="KW-1185">Reference proteome</keyword>
<evidence type="ECO:0000313" key="2">
    <source>
        <dbReference type="Proteomes" id="UP000634136"/>
    </source>
</evidence>
<name>A0A834SNE8_9FABA</name>
<gene>
    <name evidence="1" type="ORF">G2W53_039335</name>
</gene>
<dbReference type="AlphaFoldDB" id="A0A834SNE8"/>
<evidence type="ECO:0000313" key="1">
    <source>
        <dbReference type="EMBL" id="KAF7807174.1"/>
    </source>
</evidence>
<dbReference type="EMBL" id="JAAIUW010000012">
    <property type="protein sequence ID" value="KAF7807174.1"/>
    <property type="molecule type" value="Genomic_DNA"/>
</dbReference>
<dbReference type="Proteomes" id="UP000634136">
    <property type="component" value="Unassembled WGS sequence"/>
</dbReference>
<comment type="caution">
    <text evidence="1">The sequence shown here is derived from an EMBL/GenBank/DDBJ whole genome shotgun (WGS) entry which is preliminary data.</text>
</comment>
<sequence>MTNAPKRPNTIPIPNPSLKSAQGIMLEKHERATTLITRCHLCLNQGGVFEGGTQHRKSGKGKNNCRRGVGPATDGLSEKMNLLLKGLEDHRRETREAFQIIYRNQLEIAEAGHITLDTILSLYFTESYPAAPTNILSNSGRGNETMVALENDDEEMVAGDSEEF</sequence>
<proteinExistence type="predicted"/>
<reference evidence="1" key="1">
    <citation type="submission" date="2020-09" db="EMBL/GenBank/DDBJ databases">
        <title>Genome-Enabled Discovery of Anthraquinone Biosynthesis in Senna tora.</title>
        <authorList>
            <person name="Kang S.-H."/>
            <person name="Pandey R.P."/>
            <person name="Lee C.-M."/>
            <person name="Sim J.-S."/>
            <person name="Jeong J.-T."/>
            <person name="Choi B.-S."/>
            <person name="Jung M."/>
            <person name="Ginzburg D."/>
            <person name="Zhao K."/>
            <person name="Won S.Y."/>
            <person name="Oh T.-J."/>
            <person name="Yu Y."/>
            <person name="Kim N.-H."/>
            <person name="Lee O.R."/>
            <person name="Lee T.-H."/>
            <person name="Bashyal P."/>
            <person name="Kim T.-S."/>
            <person name="Lee W.-H."/>
            <person name="Kawkins C."/>
            <person name="Kim C.-K."/>
            <person name="Kim J.S."/>
            <person name="Ahn B.O."/>
            <person name="Rhee S.Y."/>
            <person name="Sohng J.K."/>
        </authorList>
    </citation>
    <scope>NUCLEOTIDE SEQUENCE</scope>
    <source>
        <tissue evidence="1">Leaf</tissue>
    </source>
</reference>